<organism evidence="1 2">
    <name type="scientific">Pleurotus eryngii</name>
    <name type="common">Boletus of the steppes</name>
    <dbReference type="NCBI Taxonomy" id="5323"/>
    <lineage>
        <taxon>Eukaryota</taxon>
        <taxon>Fungi</taxon>
        <taxon>Dikarya</taxon>
        <taxon>Basidiomycota</taxon>
        <taxon>Agaricomycotina</taxon>
        <taxon>Agaricomycetes</taxon>
        <taxon>Agaricomycetidae</taxon>
        <taxon>Agaricales</taxon>
        <taxon>Pleurotineae</taxon>
        <taxon>Pleurotaceae</taxon>
        <taxon>Pleurotus</taxon>
    </lineage>
</organism>
<evidence type="ECO:0000313" key="2">
    <source>
        <dbReference type="Proteomes" id="UP000807025"/>
    </source>
</evidence>
<dbReference type="OrthoDB" id="4980495at2759"/>
<dbReference type="EMBL" id="MU154526">
    <property type="protein sequence ID" value="KAF9500701.1"/>
    <property type="molecule type" value="Genomic_DNA"/>
</dbReference>
<protein>
    <submittedName>
        <fullName evidence="1">Uncharacterized protein</fullName>
    </submittedName>
</protein>
<keyword evidence="2" id="KW-1185">Reference proteome</keyword>
<dbReference type="AlphaFoldDB" id="A0A9P6AB36"/>
<comment type="caution">
    <text evidence="1">The sequence shown here is derived from an EMBL/GenBank/DDBJ whole genome shotgun (WGS) entry which is preliminary data.</text>
</comment>
<sequence>MSSDPRVHKPRVPKAYSDEQLTFLRSHLTEFERRSQGSIRGDAKKFALERAQDFIARFGLPSDYVGVDESEPRFREQIYNWFKNTVGRTRRKLEGRPRSAKKVAEKAAAAHQGTNDHGGVTWNTSVSPGVPIISYTQPEHESPVNAAQALAPLPYSSLQPSSSSLAANITASVGVVPVNTQQAMSLNLSPTIPNIRDALLNGYDPSTISGLIQSYVLANPSATPLTPVVDALFDAIATAESQSSSRNGYNNGRDATSFLQKFYDASTFFPSTVVHAGIAGPFAGPRALQMRIRKHSTWTPSPPYFSSASGISSGQHPGTQSSTSITDEMQRIAVDRQRRKDYIQWAKIHAAALELGLLTIEPESSNFSTGRAFSEMVARDAVWEQDEVEWVAGICILRAVIRTADRRWRDEYDGLLRAYENRWKEIKDEARQTIVTEVLLGAKEDLARLDDSHMA</sequence>
<name>A0A9P6AB36_PLEER</name>
<proteinExistence type="predicted"/>
<evidence type="ECO:0000313" key="1">
    <source>
        <dbReference type="EMBL" id="KAF9500701.1"/>
    </source>
</evidence>
<dbReference type="Proteomes" id="UP000807025">
    <property type="component" value="Unassembled WGS sequence"/>
</dbReference>
<accession>A0A9P6AB36</accession>
<reference evidence="1" key="1">
    <citation type="submission" date="2020-11" db="EMBL/GenBank/DDBJ databases">
        <authorList>
            <consortium name="DOE Joint Genome Institute"/>
            <person name="Ahrendt S."/>
            <person name="Riley R."/>
            <person name="Andreopoulos W."/>
            <person name="Labutti K."/>
            <person name="Pangilinan J."/>
            <person name="Ruiz-Duenas F.J."/>
            <person name="Barrasa J.M."/>
            <person name="Sanchez-Garcia M."/>
            <person name="Camarero S."/>
            <person name="Miyauchi S."/>
            <person name="Serrano A."/>
            <person name="Linde D."/>
            <person name="Babiker R."/>
            <person name="Drula E."/>
            <person name="Ayuso-Fernandez I."/>
            <person name="Pacheco R."/>
            <person name="Padilla G."/>
            <person name="Ferreira P."/>
            <person name="Barriuso J."/>
            <person name="Kellner H."/>
            <person name="Castanera R."/>
            <person name="Alfaro M."/>
            <person name="Ramirez L."/>
            <person name="Pisabarro A.G."/>
            <person name="Kuo A."/>
            <person name="Tritt A."/>
            <person name="Lipzen A."/>
            <person name="He G."/>
            <person name="Yan M."/>
            <person name="Ng V."/>
            <person name="Cullen D."/>
            <person name="Martin F."/>
            <person name="Rosso M.-N."/>
            <person name="Henrissat B."/>
            <person name="Hibbett D."/>
            <person name="Martinez A.T."/>
            <person name="Grigoriev I.V."/>
        </authorList>
    </citation>
    <scope>NUCLEOTIDE SEQUENCE</scope>
    <source>
        <strain evidence="1">ATCC 90797</strain>
    </source>
</reference>
<gene>
    <name evidence="1" type="ORF">BDN71DRAFT_1480006</name>
</gene>